<feature type="compositionally biased region" description="Basic and acidic residues" evidence="2">
    <location>
        <begin position="413"/>
        <end position="422"/>
    </location>
</feature>
<dbReference type="Pfam" id="PF16095">
    <property type="entry name" value="COR-A"/>
    <property type="match status" value="1"/>
</dbReference>
<dbReference type="Proteomes" id="UP000683360">
    <property type="component" value="Unassembled WGS sequence"/>
</dbReference>
<dbReference type="InterPro" id="IPR032171">
    <property type="entry name" value="COR-A"/>
</dbReference>
<protein>
    <recommendedName>
        <fullName evidence="3">COR domain-containing protein</fullName>
    </recommendedName>
</protein>
<organism evidence="4 5">
    <name type="scientific">Mytilus edulis</name>
    <name type="common">Blue mussel</name>
    <dbReference type="NCBI Taxonomy" id="6550"/>
    <lineage>
        <taxon>Eukaryota</taxon>
        <taxon>Metazoa</taxon>
        <taxon>Spiralia</taxon>
        <taxon>Lophotrochozoa</taxon>
        <taxon>Mollusca</taxon>
        <taxon>Bivalvia</taxon>
        <taxon>Autobranchia</taxon>
        <taxon>Pteriomorphia</taxon>
        <taxon>Mytilida</taxon>
        <taxon>Mytiloidea</taxon>
        <taxon>Mytilidae</taxon>
        <taxon>Mytilinae</taxon>
        <taxon>Mytilus</taxon>
    </lineage>
</organism>
<reference evidence="4" key="1">
    <citation type="submission" date="2021-03" db="EMBL/GenBank/DDBJ databases">
        <authorList>
            <person name="Bekaert M."/>
        </authorList>
    </citation>
    <scope>NUCLEOTIDE SEQUENCE</scope>
</reference>
<dbReference type="InterPro" id="IPR036388">
    <property type="entry name" value="WH-like_DNA-bd_sf"/>
</dbReference>
<evidence type="ECO:0000259" key="3">
    <source>
        <dbReference type="Pfam" id="PF16095"/>
    </source>
</evidence>
<accession>A0A8S3VJZ3</accession>
<dbReference type="AlphaFoldDB" id="A0A8S3VJZ3"/>
<evidence type="ECO:0000256" key="2">
    <source>
        <dbReference type="SAM" id="MobiDB-lite"/>
    </source>
</evidence>
<dbReference type="OrthoDB" id="6144248at2759"/>
<keyword evidence="1" id="KW-0677">Repeat</keyword>
<keyword evidence="5" id="KW-1185">Reference proteome</keyword>
<proteinExistence type="predicted"/>
<comment type="caution">
    <text evidence="4">The sequence shown here is derived from an EMBL/GenBank/DDBJ whole genome shotgun (WGS) entry which is preliminary data.</text>
</comment>
<evidence type="ECO:0000313" key="4">
    <source>
        <dbReference type="EMBL" id="CAG2253893.1"/>
    </source>
</evidence>
<feature type="domain" description="COR" evidence="3">
    <location>
        <begin position="68"/>
        <end position="227"/>
    </location>
</feature>
<sequence>MSWMQGKKHLKKQINSIVPHGKNGIKWNHRRQIYFISNTEYCEDDFKGLKNEISKNAEEMEYFAENLPTRWIQLECALSYLKDSNINILSLKKVADLARQNDLIQKEEELFVFLHYQHQIGNIIFFKDISDYIILQPNWLVKCFRCLVCDNRNYDERLCPTENKTLHSTGKLSENLIVKLFNKEEPTLEYLKYKDHLLKVMEKFDIIIKPTLNIKSEDKYQKSYYIPCMISQKSNLDDIKKTFGVTEPICSLSPWLVLEFDFLPFAYFNHIMFNYIANYTVCKDCSGEPAIYCGKAVFWLENEKPSKLIICFSQNAISLQIWKWGHVSDNVYTDIIDDLYKKVEQLIKDFGQNISYKKKAKCSSGHYADARGRISLNQYDKAPYLCDEASKMHNTDDIRAPWFKPSIAYEHSRDSNKTREQLSFKSQKKMKAHDSDITLPEASSSKYLKDNSKCAGQISGKIIEDLKENKETVNICTMTFDVRID</sequence>
<dbReference type="EMBL" id="CAJPWZ010003187">
    <property type="protein sequence ID" value="CAG2253893.1"/>
    <property type="molecule type" value="Genomic_DNA"/>
</dbReference>
<evidence type="ECO:0000256" key="1">
    <source>
        <dbReference type="ARBA" id="ARBA00022737"/>
    </source>
</evidence>
<gene>
    <name evidence="4" type="ORF">MEDL_65402</name>
</gene>
<evidence type="ECO:0000313" key="5">
    <source>
        <dbReference type="Proteomes" id="UP000683360"/>
    </source>
</evidence>
<feature type="region of interest" description="Disordered" evidence="2">
    <location>
        <begin position="413"/>
        <end position="436"/>
    </location>
</feature>
<dbReference type="Gene3D" id="1.10.10.10">
    <property type="entry name" value="Winged helix-like DNA-binding domain superfamily/Winged helix DNA-binding domain"/>
    <property type="match status" value="1"/>
</dbReference>
<name>A0A8S3VJZ3_MYTED</name>